<keyword evidence="1" id="KW-0812">Transmembrane</keyword>
<keyword evidence="3" id="KW-1185">Reference proteome</keyword>
<accession>A0AAW5ECY5</accession>
<comment type="caution">
    <text evidence="2">The sequence shown here is derived from an EMBL/GenBank/DDBJ whole genome shotgun (WGS) entry which is preliminary data.</text>
</comment>
<gene>
    <name evidence="2" type="ORF">MJG50_21255</name>
</gene>
<reference evidence="2" key="1">
    <citation type="submission" date="2022-02" db="EMBL/GenBank/DDBJ databases">
        <title>Fredinandcohnia quinoae sp. nov. isolated from Chenopodium quinoa seeds.</title>
        <authorList>
            <person name="Saati-Santamaria Z."/>
            <person name="Flores-Felix J.D."/>
            <person name="Igual J.M."/>
            <person name="Velazquez E."/>
            <person name="Garcia-Fraile P."/>
            <person name="Martinez-Molina E."/>
        </authorList>
    </citation>
    <scope>NUCLEOTIDE SEQUENCE</scope>
    <source>
        <strain evidence="2">SECRCQ15</strain>
    </source>
</reference>
<organism evidence="2 3">
    <name type="scientific">Fredinandcohnia quinoae</name>
    <dbReference type="NCBI Taxonomy" id="2918902"/>
    <lineage>
        <taxon>Bacteria</taxon>
        <taxon>Bacillati</taxon>
        <taxon>Bacillota</taxon>
        <taxon>Bacilli</taxon>
        <taxon>Bacillales</taxon>
        <taxon>Bacillaceae</taxon>
        <taxon>Fredinandcohnia</taxon>
    </lineage>
</organism>
<evidence type="ECO:0000313" key="2">
    <source>
        <dbReference type="EMBL" id="MCH1627867.1"/>
    </source>
</evidence>
<dbReference type="Proteomes" id="UP001431131">
    <property type="component" value="Unassembled WGS sequence"/>
</dbReference>
<name>A0AAW5ECY5_9BACI</name>
<feature type="transmembrane region" description="Helical" evidence="1">
    <location>
        <begin position="41"/>
        <end position="58"/>
    </location>
</feature>
<evidence type="ECO:0000313" key="3">
    <source>
        <dbReference type="Proteomes" id="UP001431131"/>
    </source>
</evidence>
<sequence length="65" mass="7178">MGKNKSWNLLGILSNIFPLISIIALLSALLIKNNEELTNDLLLVALFSIVLGVLVDMIKGLKMQR</sequence>
<proteinExistence type="predicted"/>
<feature type="transmembrane region" description="Helical" evidence="1">
    <location>
        <begin position="7"/>
        <end position="29"/>
    </location>
</feature>
<protein>
    <submittedName>
        <fullName evidence="2">Uncharacterized protein</fullName>
    </submittedName>
</protein>
<dbReference type="RefSeq" id="WP_240257785.1">
    <property type="nucleotide sequence ID" value="NZ_JAKTTI010000060.1"/>
</dbReference>
<evidence type="ECO:0000256" key="1">
    <source>
        <dbReference type="SAM" id="Phobius"/>
    </source>
</evidence>
<keyword evidence="1" id="KW-0472">Membrane</keyword>
<keyword evidence="1" id="KW-1133">Transmembrane helix</keyword>
<dbReference type="EMBL" id="JAKTTI010000060">
    <property type="protein sequence ID" value="MCH1627867.1"/>
    <property type="molecule type" value="Genomic_DNA"/>
</dbReference>
<dbReference type="AlphaFoldDB" id="A0AAW5ECY5"/>